<dbReference type="Proteomes" id="UP001176429">
    <property type="component" value="Unassembled WGS sequence"/>
</dbReference>
<dbReference type="EMBL" id="JAUQSY010000003">
    <property type="protein sequence ID" value="MDO7874084.1"/>
    <property type="molecule type" value="Genomic_DNA"/>
</dbReference>
<name>A0ABT9B738_9BACT</name>
<evidence type="ECO:0000313" key="1">
    <source>
        <dbReference type="EMBL" id="MDO7874084.1"/>
    </source>
</evidence>
<gene>
    <name evidence="1" type="ORF">Q5H93_05015</name>
</gene>
<comment type="caution">
    <text evidence="1">The sequence shown here is derived from an EMBL/GenBank/DDBJ whole genome shotgun (WGS) entry which is preliminary data.</text>
</comment>
<dbReference type="RefSeq" id="WP_305005401.1">
    <property type="nucleotide sequence ID" value="NZ_JAUQSY010000003.1"/>
</dbReference>
<keyword evidence="2" id="KW-1185">Reference proteome</keyword>
<evidence type="ECO:0000313" key="2">
    <source>
        <dbReference type="Proteomes" id="UP001176429"/>
    </source>
</evidence>
<proteinExistence type="predicted"/>
<sequence>MNEFRIVQVEPLTHPLPYAVEERRKVWCSFWSRWQFLKEWTDLPWRWRVPLLKFQTPALARLHIDQRMARQAEQQLLQEQKKLEKQQRQQLPRVIEVLRVPQPC</sequence>
<protein>
    <submittedName>
        <fullName evidence="1">Uncharacterized protein</fullName>
    </submittedName>
</protein>
<reference evidence="1" key="1">
    <citation type="submission" date="2023-07" db="EMBL/GenBank/DDBJ databases">
        <authorList>
            <person name="Kim M.K."/>
        </authorList>
    </citation>
    <scope>NUCLEOTIDE SEQUENCE</scope>
    <source>
        <strain evidence="1">ASUV-10-1</strain>
    </source>
</reference>
<accession>A0ABT9B738</accession>
<organism evidence="1 2">
    <name type="scientific">Hymenobacter aranciens</name>
    <dbReference type="NCBI Taxonomy" id="3063996"/>
    <lineage>
        <taxon>Bacteria</taxon>
        <taxon>Pseudomonadati</taxon>
        <taxon>Bacteroidota</taxon>
        <taxon>Cytophagia</taxon>
        <taxon>Cytophagales</taxon>
        <taxon>Hymenobacteraceae</taxon>
        <taxon>Hymenobacter</taxon>
    </lineage>
</organism>